<comment type="caution">
    <text evidence="9">The sequence shown here is derived from an EMBL/GenBank/DDBJ whole genome shotgun (WGS) entry which is preliminary data.</text>
</comment>
<keyword evidence="10" id="KW-1185">Reference proteome</keyword>
<evidence type="ECO:0000259" key="8">
    <source>
        <dbReference type="Pfam" id="PF01757"/>
    </source>
</evidence>
<dbReference type="GO" id="GO:0016746">
    <property type="term" value="F:acyltransferase activity"/>
    <property type="evidence" value="ECO:0007669"/>
    <property type="project" value="UniProtKB-KW"/>
</dbReference>
<evidence type="ECO:0000256" key="1">
    <source>
        <dbReference type="ARBA" id="ARBA00004651"/>
    </source>
</evidence>
<reference evidence="9 10" key="1">
    <citation type="submission" date="2020-08" db="EMBL/GenBank/DDBJ databases">
        <title>Genome public.</title>
        <authorList>
            <person name="Liu C."/>
            <person name="Sun Q."/>
        </authorList>
    </citation>
    <scope>NUCLEOTIDE SEQUENCE [LARGE SCALE GENOMIC DNA]</scope>
    <source>
        <strain evidence="9 10">NSJ-36</strain>
    </source>
</reference>
<comment type="subcellular location">
    <subcellularLocation>
        <location evidence="1">Cell membrane</location>
        <topology evidence="1">Multi-pass membrane protein</topology>
    </subcellularLocation>
</comment>
<feature type="transmembrane region" description="Helical" evidence="7">
    <location>
        <begin position="115"/>
        <end position="133"/>
    </location>
</feature>
<evidence type="ECO:0000256" key="4">
    <source>
        <dbReference type="ARBA" id="ARBA00022692"/>
    </source>
</evidence>
<feature type="transmembrane region" description="Helical" evidence="7">
    <location>
        <begin position="29"/>
        <end position="53"/>
    </location>
</feature>
<evidence type="ECO:0000256" key="6">
    <source>
        <dbReference type="ARBA" id="ARBA00023136"/>
    </source>
</evidence>
<dbReference type="InterPro" id="IPR002656">
    <property type="entry name" value="Acyl_transf_3_dom"/>
</dbReference>
<dbReference type="RefSeq" id="WP_186856182.1">
    <property type="nucleotide sequence ID" value="NZ_JACOOY010000021.1"/>
</dbReference>
<feature type="transmembrane region" description="Helical" evidence="7">
    <location>
        <begin position="227"/>
        <end position="247"/>
    </location>
</feature>
<feature type="transmembrane region" description="Helical" evidence="7">
    <location>
        <begin position="69"/>
        <end position="87"/>
    </location>
</feature>
<protein>
    <submittedName>
        <fullName evidence="9">Acyltransferase</fullName>
    </submittedName>
</protein>
<dbReference type="PANTHER" id="PTHR40074:SF2">
    <property type="entry name" value="O-ACETYLTRANSFERASE WECH"/>
    <property type="match status" value="1"/>
</dbReference>
<keyword evidence="3" id="KW-1003">Cell membrane</keyword>
<dbReference type="EMBL" id="JACOOY010000021">
    <property type="protein sequence ID" value="MBC5666190.1"/>
    <property type="molecule type" value="Genomic_DNA"/>
</dbReference>
<organism evidence="9 10">
    <name type="scientific">Dorea hominis</name>
    <dbReference type="NCBI Taxonomy" id="2763040"/>
    <lineage>
        <taxon>Bacteria</taxon>
        <taxon>Bacillati</taxon>
        <taxon>Bacillota</taxon>
        <taxon>Clostridia</taxon>
        <taxon>Lachnospirales</taxon>
        <taxon>Lachnospiraceae</taxon>
        <taxon>Dorea</taxon>
    </lineage>
</organism>
<accession>A0ABR7F015</accession>
<keyword evidence="4 7" id="KW-0812">Transmembrane</keyword>
<feature type="transmembrane region" description="Helical" evidence="7">
    <location>
        <begin position="145"/>
        <end position="164"/>
    </location>
</feature>
<feature type="domain" description="Acyltransferase 3" evidence="8">
    <location>
        <begin position="3"/>
        <end position="292"/>
    </location>
</feature>
<comment type="similarity">
    <text evidence="2">Belongs to the acyltransferase 3 family.</text>
</comment>
<evidence type="ECO:0000256" key="7">
    <source>
        <dbReference type="SAM" id="Phobius"/>
    </source>
</evidence>
<keyword evidence="9" id="KW-0808">Transferase</keyword>
<dbReference type="Proteomes" id="UP000647235">
    <property type="component" value="Unassembled WGS sequence"/>
</dbReference>
<evidence type="ECO:0000256" key="3">
    <source>
        <dbReference type="ARBA" id="ARBA00022475"/>
    </source>
</evidence>
<keyword evidence="5 7" id="KW-1133">Transmembrane helix</keyword>
<gene>
    <name evidence="9" type="ORF">H8S07_13200</name>
</gene>
<feature type="transmembrane region" description="Helical" evidence="7">
    <location>
        <begin position="202"/>
        <end position="221"/>
    </location>
</feature>
<keyword evidence="9" id="KW-0012">Acyltransferase</keyword>
<keyword evidence="6 7" id="KW-0472">Membrane</keyword>
<evidence type="ECO:0000313" key="10">
    <source>
        <dbReference type="Proteomes" id="UP000647235"/>
    </source>
</evidence>
<proteinExistence type="inferred from homology"/>
<evidence type="ECO:0000256" key="5">
    <source>
        <dbReference type="ARBA" id="ARBA00022989"/>
    </source>
</evidence>
<evidence type="ECO:0000256" key="2">
    <source>
        <dbReference type="ARBA" id="ARBA00007400"/>
    </source>
</evidence>
<evidence type="ECO:0000313" key="9">
    <source>
        <dbReference type="EMBL" id="MBC5666190.1"/>
    </source>
</evidence>
<dbReference type="PANTHER" id="PTHR40074">
    <property type="entry name" value="O-ACETYLTRANSFERASE WECH"/>
    <property type="match status" value="1"/>
</dbReference>
<name>A0ABR7F015_9FIRM</name>
<sequence>MGIQILLIVFFHFTEDCKGYNVRYSGIVYWFYNYVKSSGVDIFLLVSGLGLYYSWKKRAELKSFYQRRFVKILIPYFLVAVPAWIWLDLIEEHNGLVQMFSDLFFLTFFVGENKWFWYILLCGFCYLIFPYIFDVIEKVRDHTEAKMRVLVLCLTATIVTMMLQLYAKDLYMNISIATKRVPAFIIGVYIGKLAWEKKGKPIWSVWLQLILLCWMMIPLQLYNKKIMGVYLLALMNLTICEILMLLFEWTENKSSVILKLRNGILAILNWFGKYTIEIYLIHVAFRKVFKTLDYPT</sequence>
<dbReference type="Pfam" id="PF01757">
    <property type="entry name" value="Acyl_transf_3"/>
    <property type="match status" value="1"/>
</dbReference>